<name>A0A2N5N864_9BACL</name>
<reference evidence="2 3" key="1">
    <citation type="submission" date="2017-05" db="EMBL/GenBank/DDBJ databases">
        <title>Functional genome analysis of Paenibacillus pasadenensis strain R16: insights on endophytic life style and antifungal activity.</title>
        <authorList>
            <person name="Passera A."/>
            <person name="Marcolungo L."/>
            <person name="Casati P."/>
            <person name="Brasca M."/>
            <person name="Quaglino F."/>
            <person name="Delledonne M."/>
        </authorList>
    </citation>
    <scope>NUCLEOTIDE SEQUENCE [LARGE SCALE GENOMIC DNA]</scope>
    <source>
        <strain evidence="2 3">R16</strain>
    </source>
</reference>
<accession>A0A2N5N864</accession>
<dbReference type="AlphaFoldDB" id="A0A2N5N864"/>
<feature type="region of interest" description="Disordered" evidence="1">
    <location>
        <begin position="1"/>
        <end position="25"/>
    </location>
</feature>
<gene>
    <name evidence="2" type="ORF">B8V81_4978</name>
</gene>
<proteinExistence type="predicted"/>
<dbReference type="EMBL" id="NFEZ01000004">
    <property type="protein sequence ID" value="PLT46547.1"/>
    <property type="molecule type" value="Genomic_DNA"/>
</dbReference>
<keyword evidence="3" id="KW-1185">Reference proteome</keyword>
<evidence type="ECO:0000256" key="1">
    <source>
        <dbReference type="SAM" id="MobiDB-lite"/>
    </source>
</evidence>
<sequence>MEPTNPTAVAPAPVPAKTPTAVKPAAPMPIKAPTAAMPVAPPEPVMPVAPVAPSQTTIKNTVVVVMEKPEMKHFCDNHKHRYVLAHTKDGWCVDGFIEHYDDEYVCIAVPCGMNEIDPRAFVGGPGSGPGFGPGFGPYPPLYPYPYYPRRRFARAVFPLAALAGLTLLPFL</sequence>
<comment type="caution">
    <text evidence="2">The sequence shown here is derived from an EMBL/GenBank/DDBJ whole genome shotgun (WGS) entry which is preliminary data.</text>
</comment>
<dbReference type="Proteomes" id="UP000234789">
    <property type="component" value="Unassembled WGS sequence"/>
</dbReference>
<protein>
    <submittedName>
        <fullName evidence="2">Uncharacterized protein</fullName>
    </submittedName>
</protein>
<dbReference type="RefSeq" id="WP_244912811.1">
    <property type="nucleotide sequence ID" value="NZ_NFEZ01000004.1"/>
</dbReference>
<organism evidence="2 3">
    <name type="scientific">Paenibacillus pasadenensis</name>
    <dbReference type="NCBI Taxonomy" id="217090"/>
    <lineage>
        <taxon>Bacteria</taxon>
        <taxon>Bacillati</taxon>
        <taxon>Bacillota</taxon>
        <taxon>Bacilli</taxon>
        <taxon>Bacillales</taxon>
        <taxon>Paenibacillaceae</taxon>
        <taxon>Paenibacillus</taxon>
    </lineage>
</organism>
<evidence type="ECO:0000313" key="3">
    <source>
        <dbReference type="Proteomes" id="UP000234789"/>
    </source>
</evidence>
<evidence type="ECO:0000313" key="2">
    <source>
        <dbReference type="EMBL" id="PLT46547.1"/>
    </source>
</evidence>